<dbReference type="InterPro" id="IPR052603">
    <property type="entry name" value="EFCB6"/>
</dbReference>
<feature type="region of interest" description="Disordered" evidence="1">
    <location>
        <begin position="1357"/>
        <end position="1418"/>
    </location>
</feature>
<dbReference type="EMBL" id="JAQMWT010000377">
    <property type="protein sequence ID" value="KAJ8602543.1"/>
    <property type="molecule type" value="Genomic_DNA"/>
</dbReference>
<dbReference type="PANTHER" id="PTHR20875:SF0">
    <property type="entry name" value="GH12158P"/>
    <property type="match status" value="1"/>
</dbReference>
<accession>A0AAD7UF48</accession>
<gene>
    <name evidence="3" type="ORF">CTAYLR_008352</name>
</gene>
<feature type="compositionally biased region" description="Basic and acidic residues" evidence="1">
    <location>
        <begin position="1359"/>
        <end position="1368"/>
    </location>
</feature>
<comment type="caution">
    <text evidence="3">The sequence shown here is derived from an EMBL/GenBank/DDBJ whole genome shotgun (WGS) entry which is preliminary data.</text>
</comment>
<dbReference type="PANTHER" id="PTHR20875">
    <property type="entry name" value="EF-HAND CALCIUM-BINDING DOMAIN-CONTAINING PROTEIN 6-RELATED"/>
    <property type="match status" value="1"/>
</dbReference>
<dbReference type="Proteomes" id="UP001230188">
    <property type="component" value="Unassembled WGS sequence"/>
</dbReference>
<dbReference type="InterPro" id="IPR002048">
    <property type="entry name" value="EF_hand_dom"/>
</dbReference>
<feature type="domain" description="EF-hand" evidence="2">
    <location>
        <begin position="1061"/>
        <end position="1096"/>
    </location>
</feature>
<dbReference type="Gene3D" id="1.10.238.10">
    <property type="entry name" value="EF-hand"/>
    <property type="match status" value="2"/>
</dbReference>
<dbReference type="PROSITE" id="PS50222">
    <property type="entry name" value="EF_HAND_2"/>
    <property type="match status" value="1"/>
</dbReference>
<feature type="compositionally biased region" description="Acidic residues" evidence="1">
    <location>
        <begin position="1395"/>
        <end position="1407"/>
    </location>
</feature>
<name>A0AAD7UF48_9STRA</name>
<organism evidence="3 4">
    <name type="scientific">Chrysophaeum taylorii</name>
    <dbReference type="NCBI Taxonomy" id="2483200"/>
    <lineage>
        <taxon>Eukaryota</taxon>
        <taxon>Sar</taxon>
        <taxon>Stramenopiles</taxon>
        <taxon>Ochrophyta</taxon>
        <taxon>Pelagophyceae</taxon>
        <taxon>Pelagomonadales</taxon>
        <taxon>Pelagomonadaceae</taxon>
        <taxon>Chrysophaeum</taxon>
    </lineage>
</organism>
<evidence type="ECO:0000256" key="1">
    <source>
        <dbReference type="SAM" id="MobiDB-lite"/>
    </source>
</evidence>
<protein>
    <recommendedName>
        <fullName evidence="2">EF-hand domain-containing protein</fullName>
    </recommendedName>
</protein>
<dbReference type="GO" id="GO:0005509">
    <property type="term" value="F:calcium ion binding"/>
    <property type="evidence" value="ECO:0007669"/>
    <property type="project" value="InterPro"/>
</dbReference>
<proteinExistence type="predicted"/>
<reference evidence="3" key="1">
    <citation type="submission" date="2023-01" db="EMBL/GenBank/DDBJ databases">
        <title>Metagenome sequencing of chrysophaentin producing Chrysophaeum taylorii.</title>
        <authorList>
            <person name="Davison J."/>
            <person name="Bewley C."/>
        </authorList>
    </citation>
    <scope>NUCLEOTIDE SEQUENCE</scope>
    <source>
        <strain evidence="3">NIES-1699</strain>
    </source>
</reference>
<evidence type="ECO:0000313" key="3">
    <source>
        <dbReference type="EMBL" id="KAJ8602543.1"/>
    </source>
</evidence>
<dbReference type="SUPFAM" id="SSF47473">
    <property type="entry name" value="EF-hand"/>
    <property type="match status" value="2"/>
</dbReference>
<keyword evidence="4" id="KW-1185">Reference proteome</keyword>
<sequence>MEEIVESRLACLRRLVDGPEASDEAAFVPSAPEELRRRFSACVRLAARHRLGRVSAPDGCSEVVPFLKCMFEEREKLSCGALLDHLGAICGSWLDYEELVEVVDAIGADGSVTFVAVKNYVLHTAPEHVVEVAARVRRGLLEDQDEAAFSRLADKRSSVLSARKLHSWVVQHLELDLTKSEVVAVLRTFNEAAGVAENGADVDKAAFTQFLRTEGLMKRLLRRLATPTAPVVDVRVSVSRAEEDDLRAQGYEAVLDPIKHSCDDDDDDDDDARHPPCDLLRGGGGGGTAANVLNVGRHRACVWYLRKRGTRLRPVIDVRLESSRTNSALAVVGYTCVDKNLSSGVLRGARYLWIARSRGPLAVHGDRDLVDLKVTVGRAAVVDDPIHLPPDGSYVRVEGNVGGFGRSKYRDIFLWVQPREKRAATDVVPAAYAQWSPHRRRLECEVSCRHAVRTHAPPTPTGAPDLGGLFCRHTASGKLGKREFAKLLRDVGFNLEPADRDVLMSRLAVSSRAERVWIDLEDFRTCFALAERDLDEVAADLKRRIRHNNKTNAIRLVLDAVTANGSANLTLAELGSALRHVGHFLTQAELSRLAKRWSTSALDGEVDADAFLKFLEARSGDDDADNDDIARRSAARVQLAADAFRSYVLDAPKHFAQTYVRLSRTTHQRARPSPDEAQPPSAAETAWVALTQLRAQRLRRFAGVPLVMTMMGKKNSHRVGGDDRTATESLSLSTSAFLEADDLALALERQLQFAGVDRLAPVEYGMLVAVIATEGDRIDARSLAEFAEQPFRPIAELLRVLDHRVLRLGGDLLALYRDTARGEDVLGSLAQYRACLFDTLAQLGLVDDGGFPKRMSVDRLRREIVRAARHDEDDGVVARISLAEWCSLAQHAAADAERHPKHRVDAKAFVEGLCRLLAGDEAGGLLPILKPGAKNERRLGVACRDLARRIQRRDQHQDYGDWLRRELAAHDLPQSLPAPANVFQQLLQCFNQRHGWGLDAPHLEVLTRYFGDHHVGANDIEAFFEKHKKRYPEQQQQQQQQQDRRYAIRDDDEVDLNVARRDPATLERQFERRDPQGTGAVSRKDFLRVVAGLGVEHRVDDFVRLDGRIDYRAFCREIWWGDHHVSPEPREDIDDDRFDRRAELRRSARAISTKLRQQQQNGLDLVLPFKINDLADSGCVSLQEFRDALNRLDLGISQAHVDEFAEVFAVPGRPEVSYERFLKFLKDAVADPEDTINSAFSRPPSYLDPYSVWPQQPTMMMMPPPPQPPPPLPLWGAWPSEAPGRFVHDHSTGLGMVMIPKRSSPARPDYGCGGVAKSDAHPSTRWRDSVPANVVAPKPRPRWHDEPATTTTAAAAHSRLGDAVDHRRATPAAAATAAVKKGPTLEGAPRAPPDAADDAGIEDDEIAEAGVPPHSSSH</sequence>
<evidence type="ECO:0000259" key="2">
    <source>
        <dbReference type="PROSITE" id="PS50222"/>
    </source>
</evidence>
<dbReference type="InterPro" id="IPR011992">
    <property type="entry name" value="EF-hand-dom_pair"/>
</dbReference>
<evidence type="ECO:0000313" key="4">
    <source>
        <dbReference type="Proteomes" id="UP001230188"/>
    </source>
</evidence>